<evidence type="ECO:0000313" key="2">
    <source>
        <dbReference type="EMBL" id="AXB44829.1"/>
    </source>
</evidence>
<protein>
    <recommendedName>
        <fullName evidence="4">Heavy metal-binding domain-containing protein</fullName>
    </recommendedName>
</protein>
<dbReference type="OrthoDB" id="128043at2"/>
<dbReference type="RefSeq" id="WP_113694087.1">
    <property type="nucleotide sequence ID" value="NZ_CP015163.1"/>
</dbReference>
<evidence type="ECO:0000313" key="3">
    <source>
        <dbReference type="Proteomes" id="UP000250434"/>
    </source>
</evidence>
<gene>
    <name evidence="2" type="ORF">A4R43_21915</name>
</gene>
<dbReference type="EMBL" id="CP015163">
    <property type="protein sequence ID" value="AXB44829.1"/>
    <property type="molecule type" value="Genomic_DNA"/>
</dbReference>
<proteinExistence type="predicted"/>
<name>A0A344L9V5_9PSEU</name>
<evidence type="ECO:0008006" key="4">
    <source>
        <dbReference type="Google" id="ProtNLM"/>
    </source>
</evidence>
<feature type="region of interest" description="Disordered" evidence="1">
    <location>
        <begin position="33"/>
        <end position="52"/>
    </location>
</feature>
<keyword evidence="3" id="KW-1185">Reference proteome</keyword>
<organism evidence="2 3">
    <name type="scientific">Amycolatopsis albispora</name>
    <dbReference type="NCBI Taxonomy" id="1804986"/>
    <lineage>
        <taxon>Bacteria</taxon>
        <taxon>Bacillati</taxon>
        <taxon>Actinomycetota</taxon>
        <taxon>Actinomycetes</taxon>
        <taxon>Pseudonocardiales</taxon>
        <taxon>Pseudonocardiaceae</taxon>
        <taxon>Amycolatopsis</taxon>
    </lineage>
</organism>
<dbReference type="KEGG" id="aab:A4R43_21915"/>
<reference evidence="2 3" key="1">
    <citation type="submission" date="2016-04" db="EMBL/GenBank/DDBJ databases">
        <title>Complete genome sequence and analysis of deep-sea sediment isolate, Amycolatopsis sp. WP1.</title>
        <authorList>
            <person name="Wang H."/>
            <person name="Chen S."/>
            <person name="Wu Q."/>
        </authorList>
    </citation>
    <scope>NUCLEOTIDE SEQUENCE [LARGE SCALE GENOMIC DNA]</scope>
    <source>
        <strain evidence="2 3">WP1</strain>
    </source>
</reference>
<dbReference type="AlphaFoldDB" id="A0A344L9V5"/>
<evidence type="ECO:0000256" key="1">
    <source>
        <dbReference type="SAM" id="MobiDB-lite"/>
    </source>
</evidence>
<accession>A0A344L9V5</accession>
<sequence>MNTAAKLSAYGAALVLVAGGGWAIGGAAGPLDASGAPAAHEDTHEAQPAELPGGLASSLNGYTLVPSTTTLPTGTTQPFTFRVLGPDGAPVTAFDVEHEKRMHLILVRRDTAGFQHLHPQLAADGTWWIQLGLPSAGSYRMYADFKPTGGRATTLGADLSAPGDYQPAWYPPARESEVDGYRVRLDGELVAGRSSPVRLTVSKDGREVTDLEPYLGAYGHLVALRGGDLAYLHVHPDESAVPGPSIDFHTEVPSPGTYRLFLDFQHGGQVRTAEFTVEARGTAPAAPAPPGDDGHGHSHG</sequence>
<feature type="region of interest" description="Disordered" evidence="1">
    <location>
        <begin position="279"/>
        <end position="300"/>
    </location>
</feature>
<dbReference type="Proteomes" id="UP000250434">
    <property type="component" value="Chromosome"/>
</dbReference>